<dbReference type="InterPro" id="IPR025110">
    <property type="entry name" value="AMP-bd_C"/>
</dbReference>
<dbReference type="Pfam" id="PF00501">
    <property type="entry name" value="AMP-binding"/>
    <property type="match status" value="1"/>
</dbReference>
<dbReference type="PANTHER" id="PTHR43201:SF5">
    <property type="entry name" value="MEDIUM-CHAIN ACYL-COA LIGASE ACSF2, MITOCHONDRIAL"/>
    <property type="match status" value="1"/>
</dbReference>
<feature type="domain" description="AMP-dependent synthetase/ligase" evidence="3">
    <location>
        <begin position="16"/>
        <end position="382"/>
    </location>
</feature>
<evidence type="ECO:0000256" key="1">
    <source>
        <dbReference type="ARBA" id="ARBA00006432"/>
    </source>
</evidence>
<comment type="similarity">
    <text evidence="1">Belongs to the ATP-dependent AMP-binding enzyme family.</text>
</comment>
<dbReference type="Pfam" id="PF13193">
    <property type="entry name" value="AMP-binding_C"/>
    <property type="match status" value="1"/>
</dbReference>
<dbReference type="Gene3D" id="3.30.300.30">
    <property type="match status" value="1"/>
</dbReference>
<dbReference type="PANTHER" id="PTHR43201">
    <property type="entry name" value="ACYL-COA SYNTHETASE"/>
    <property type="match status" value="1"/>
</dbReference>
<evidence type="ECO:0000313" key="6">
    <source>
        <dbReference type="Proteomes" id="UP000076476"/>
    </source>
</evidence>
<dbReference type="GO" id="GO:0006631">
    <property type="term" value="P:fatty acid metabolic process"/>
    <property type="evidence" value="ECO:0007669"/>
    <property type="project" value="TreeGrafter"/>
</dbReference>
<dbReference type="FunFam" id="3.40.50.12780:FF:000003">
    <property type="entry name" value="Long-chain-fatty-acid--CoA ligase FadD"/>
    <property type="match status" value="1"/>
</dbReference>
<dbReference type="STRING" id="33936.AZI98_16935"/>
<dbReference type="Proteomes" id="UP000076476">
    <property type="component" value="Unassembled WGS sequence"/>
</dbReference>
<evidence type="ECO:0000259" key="3">
    <source>
        <dbReference type="Pfam" id="PF00501"/>
    </source>
</evidence>
<organism evidence="5 6">
    <name type="scientific">Aeribacillus pallidus</name>
    <dbReference type="NCBI Taxonomy" id="33936"/>
    <lineage>
        <taxon>Bacteria</taxon>
        <taxon>Bacillati</taxon>
        <taxon>Bacillota</taxon>
        <taxon>Bacilli</taxon>
        <taxon>Bacillales</taxon>
        <taxon>Bacillaceae</taxon>
        <taxon>Aeribacillus</taxon>
    </lineage>
</organism>
<keyword evidence="2" id="KW-0436">Ligase</keyword>
<dbReference type="SUPFAM" id="SSF56801">
    <property type="entry name" value="Acetyl-CoA synthetase-like"/>
    <property type="match status" value="1"/>
</dbReference>
<dbReference type="PROSITE" id="PS00455">
    <property type="entry name" value="AMP_BINDING"/>
    <property type="match status" value="1"/>
</dbReference>
<dbReference type="FunFam" id="3.30.300.30:FF:000008">
    <property type="entry name" value="2,3-dihydroxybenzoate-AMP ligase"/>
    <property type="match status" value="1"/>
</dbReference>
<reference evidence="5 6" key="1">
    <citation type="submission" date="2016-04" db="EMBL/GenBank/DDBJ databases">
        <title>Draft genome sequence of Aeribacillus pallidus 8m3 from petroleum reservoir.</title>
        <authorList>
            <person name="Poltaraus A.B."/>
            <person name="Nazina T.N."/>
            <person name="Tourova T.P."/>
            <person name="Malakho S.M."/>
            <person name="Korshunova A.V."/>
            <person name="Sokolova D.S."/>
        </authorList>
    </citation>
    <scope>NUCLEOTIDE SEQUENCE [LARGE SCALE GENOMIC DNA]</scope>
    <source>
        <strain evidence="5 6">8m3</strain>
    </source>
</reference>
<keyword evidence="6" id="KW-1185">Reference proteome</keyword>
<proteinExistence type="inferred from homology"/>
<name>A0A165WH10_9BACI</name>
<dbReference type="NCBIfam" id="NF004837">
    <property type="entry name" value="PRK06187.1"/>
    <property type="match status" value="1"/>
</dbReference>
<evidence type="ECO:0000256" key="2">
    <source>
        <dbReference type="ARBA" id="ARBA00022598"/>
    </source>
</evidence>
<dbReference type="EMBL" id="LWBR01000072">
    <property type="protein sequence ID" value="KZN94968.1"/>
    <property type="molecule type" value="Genomic_DNA"/>
</dbReference>
<gene>
    <name evidence="5" type="ORF">AZI98_16935</name>
</gene>
<dbReference type="InterPro" id="IPR045851">
    <property type="entry name" value="AMP-bd_C_sf"/>
</dbReference>
<dbReference type="OrthoDB" id="9803968at2"/>
<comment type="caution">
    <text evidence="5">The sequence shown here is derived from an EMBL/GenBank/DDBJ whole genome shotgun (WGS) entry which is preliminary data.</text>
</comment>
<dbReference type="InterPro" id="IPR042099">
    <property type="entry name" value="ANL_N_sf"/>
</dbReference>
<evidence type="ECO:0000259" key="4">
    <source>
        <dbReference type="Pfam" id="PF13193"/>
    </source>
</evidence>
<protein>
    <submittedName>
        <fullName evidence="5">Long-chain acyl-CoA synthetase</fullName>
    </submittedName>
</protein>
<dbReference type="AlphaFoldDB" id="A0A165WH10"/>
<dbReference type="InterPro" id="IPR020845">
    <property type="entry name" value="AMP-binding_CS"/>
</dbReference>
<feature type="domain" description="AMP-binding enzyme C-terminal" evidence="4">
    <location>
        <begin position="433"/>
        <end position="508"/>
    </location>
</feature>
<sequence>MEESSVDLNVSIHDVFEKAYKRYPDKEFIYDGYKRLTYKDIKQMSDSIASAFHQLGIGKGDRIIACLPNWHEFLAIYFAIAKIGAILVPCNTRYRVEELSYIVANSGAKAIFVVEEHGHFHTVKSLMESNESALEMVFTVRFQEDGHHSFEDLLKIGQSKLPPEVSIDPKEDVFSILYTSGTTGLPKGGMLTHLNFVHNAACTVEALQCDENDVFLVVVPVFHVFGMVPSILAAVTACAKMVFMEQFKAEAVLKMIEQEKITIHHGVPTMFILELNHPQFKSYDLSSLRTGIIAAAPCPVEVVKKIRNEMGCNITISYGQTETSPVVTITSFTDSDIIRSETVGRTIPGVEIKVVDVNRQTVPTGEIGELAVRGLNVMKGYFNMPEKTKEAIDQDGWLYTGDLVTLDEQGYVRIVGRKKEMIIRGGYNIYPREIEEILYKHPNVVEVAIIGLPDTVLGEISCAAVKLKDGALETEESMKNYLKGKIADYKIPDKVVFVDELPMTPSGKIKKVELQQKLKEDLQTELR</sequence>
<evidence type="ECO:0000313" key="5">
    <source>
        <dbReference type="EMBL" id="KZN94968.1"/>
    </source>
</evidence>
<dbReference type="GO" id="GO:0031956">
    <property type="term" value="F:medium-chain fatty acid-CoA ligase activity"/>
    <property type="evidence" value="ECO:0007669"/>
    <property type="project" value="TreeGrafter"/>
</dbReference>
<dbReference type="InterPro" id="IPR000873">
    <property type="entry name" value="AMP-dep_synth/lig_dom"/>
</dbReference>
<dbReference type="Gene3D" id="3.40.50.12780">
    <property type="entry name" value="N-terminal domain of ligase-like"/>
    <property type="match status" value="1"/>
</dbReference>
<accession>A0A165WH10</accession>